<sequence>MFHILVDCACVCVWWFNHLSSISSEAINKQPHASING</sequence>
<dbReference type="AlphaFoldDB" id="A0A0E9UPS3"/>
<evidence type="ECO:0000313" key="1">
    <source>
        <dbReference type="EMBL" id="JAH67792.1"/>
    </source>
</evidence>
<proteinExistence type="predicted"/>
<accession>A0A0E9UPS3</accession>
<protein>
    <submittedName>
        <fullName evidence="1">Uncharacterized protein</fullName>
    </submittedName>
</protein>
<name>A0A0E9UPS3_ANGAN</name>
<dbReference type="EMBL" id="GBXM01040785">
    <property type="protein sequence ID" value="JAH67792.1"/>
    <property type="molecule type" value="Transcribed_RNA"/>
</dbReference>
<reference evidence="1" key="2">
    <citation type="journal article" date="2015" name="Fish Shellfish Immunol.">
        <title>Early steps in the European eel (Anguilla anguilla)-Vibrio vulnificus interaction in the gills: Role of the RtxA13 toxin.</title>
        <authorList>
            <person name="Callol A."/>
            <person name="Pajuelo D."/>
            <person name="Ebbesson L."/>
            <person name="Teles M."/>
            <person name="MacKenzie S."/>
            <person name="Amaro C."/>
        </authorList>
    </citation>
    <scope>NUCLEOTIDE SEQUENCE</scope>
</reference>
<reference evidence="1" key="1">
    <citation type="submission" date="2014-11" db="EMBL/GenBank/DDBJ databases">
        <authorList>
            <person name="Amaro Gonzalez C."/>
        </authorList>
    </citation>
    <scope>NUCLEOTIDE SEQUENCE</scope>
</reference>
<organism evidence="1">
    <name type="scientific">Anguilla anguilla</name>
    <name type="common">European freshwater eel</name>
    <name type="synonym">Muraena anguilla</name>
    <dbReference type="NCBI Taxonomy" id="7936"/>
    <lineage>
        <taxon>Eukaryota</taxon>
        <taxon>Metazoa</taxon>
        <taxon>Chordata</taxon>
        <taxon>Craniata</taxon>
        <taxon>Vertebrata</taxon>
        <taxon>Euteleostomi</taxon>
        <taxon>Actinopterygii</taxon>
        <taxon>Neopterygii</taxon>
        <taxon>Teleostei</taxon>
        <taxon>Anguilliformes</taxon>
        <taxon>Anguillidae</taxon>
        <taxon>Anguilla</taxon>
    </lineage>
</organism>